<evidence type="ECO:0008006" key="3">
    <source>
        <dbReference type="Google" id="ProtNLM"/>
    </source>
</evidence>
<protein>
    <recommendedName>
        <fullName evidence="3">Cytoplasmic protein</fullName>
    </recommendedName>
</protein>
<comment type="caution">
    <text evidence="1">The sequence shown here is derived from an EMBL/GenBank/DDBJ whole genome shotgun (WGS) entry which is preliminary data.</text>
</comment>
<proteinExistence type="predicted"/>
<reference evidence="1" key="1">
    <citation type="submission" date="2020-07" db="EMBL/GenBank/DDBJ databases">
        <title>Severe corrosion of carbon steel in oil field produced water can be linked to methanogenic archaea containing a special type of NiFe hydrogenase.</title>
        <authorList>
            <person name="Lahme S."/>
            <person name="Mand J."/>
            <person name="Longwell J."/>
            <person name="Smith R."/>
            <person name="Enning D."/>
        </authorList>
    </citation>
    <scope>NUCLEOTIDE SEQUENCE</scope>
    <source>
        <strain evidence="1">MIC098Bin6</strain>
    </source>
</reference>
<dbReference type="AlphaFoldDB" id="A0A931CU35"/>
<dbReference type="EMBL" id="JACCQK010000093">
    <property type="protein sequence ID" value="MBG0778736.1"/>
    <property type="molecule type" value="Genomic_DNA"/>
</dbReference>
<accession>A0A931CU35</accession>
<dbReference type="Proteomes" id="UP000706172">
    <property type="component" value="Unassembled WGS sequence"/>
</dbReference>
<dbReference type="InterPro" id="IPR027417">
    <property type="entry name" value="P-loop_NTPase"/>
</dbReference>
<name>A0A931CU35_9BACT</name>
<sequence>MLKKDLNLRSPIEKIMGIDNITNSKFGAVLSRAGVGKTRFLVQIALTQLLKDQKIVHVSLDDSIGKINLRYNEGYTNLVDSIGYVDPQKAVRLWDDISLNKVGISYNDVTFDTEKLKDYLKSFKKAELPMPAMMIIDGLNFDEDITEILENLQALNQKFSTSIWFAMKTHRDEAMAKDGYPVQLETRKDLFDKALFLQPVDNQIQAVVLKDGNRTDQSFLLDPATMMLAE</sequence>
<organism evidence="1 2">
    <name type="scientific">Desulfotignum balticum</name>
    <dbReference type="NCBI Taxonomy" id="115781"/>
    <lineage>
        <taxon>Bacteria</taxon>
        <taxon>Pseudomonadati</taxon>
        <taxon>Thermodesulfobacteriota</taxon>
        <taxon>Desulfobacteria</taxon>
        <taxon>Desulfobacterales</taxon>
        <taxon>Desulfobacteraceae</taxon>
        <taxon>Desulfotignum</taxon>
    </lineage>
</organism>
<gene>
    <name evidence="1" type="ORF">H0S81_02260</name>
</gene>
<dbReference type="Gene3D" id="3.40.50.300">
    <property type="entry name" value="P-loop containing nucleotide triphosphate hydrolases"/>
    <property type="match status" value="1"/>
</dbReference>
<dbReference type="SUPFAM" id="SSF52540">
    <property type="entry name" value="P-loop containing nucleoside triphosphate hydrolases"/>
    <property type="match status" value="1"/>
</dbReference>
<evidence type="ECO:0000313" key="1">
    <source>
        <dbReference type="EMBL" id="MBG0778736.1"/>
    </source>
</evidence>
<evidence type="ECO:0000313" key="2">
    <source>
        <dbReference type="Proteomes" id="UP000706172"/>
    </source>
</evidence>